<gene>
    <name evidence="2" type="ORF">EX30DRAFT_342310</name>
</gene>
<name>A0A4S2MST1_9PEZI</name>
<keyword evidence="3" id="KW-1185">Reference proteome</keyword>
<sequence>MKADGEEQEQERARAESSGRELKAAGETAGGSGILQDDKKTRQQASVHSIGAYRHDLPPSLRRSILHSVSLPCLASVALSSSQPPSQSTLHRHSRLSTVTVDSPPSQSTLHRHSSRLSTSPPSTSRPPSAHNPTSRTVTDVSPSVTVLHHSWRNGESAMVQTTLADACGYENSCLAD</sequence>
<feature type="compositionally biased region" description="Polar residues" evidence="1">
    <location>
        <begin position="96"/>
        <end position="107"/>
    </location>
</feature>
<feature type="compositionally biased region" description="Low complexity" evidence="1">
    <location>
        <begin position="116"/>
        <end position="129"/>
    </location>
</feature>
<protein>
    <submittedName>
        <fullName evidence="2">Uncharacterized protein</fullName>
    </submittedName>
</protein>
<feature type="compositionally biased region" description="Polar residues" evidence="1">
    <location>
        <begin position="131"/>
        <end position="142"/>
    </location>
</feature>
<dbReference type="EMBL" id="ML220131">
    <property type="protein sequence ID" value="TGZ79428.1"/>
    <property type="molecule type" value="Genomic_DNA"/>
</dbReference>
<evidence type="ECO:0000313" key="3">
    <source>
        <dbReference type="Proteomes" id="UP000298138"/>
    </source>
</evidence>
<dbReference type="AlphaFoldDB" id="A0A4S2MST1"/>
<proteinExistence type="predicted"/>
<reference evidence="2 3" key="1">
    <citation type="submission" date="2019-04" db="EMBL/GenBank/DDBJ databases">
        <title>Comparative genomics and transcriptomics to analyze fruiting body development in filamentous ascomycetes.</title>
        <authorList>
            <consortium name="DOE Joint Genome Institute"/>
            <person name="Lutkenhaus R."/>
            <person name="Traeger S."/>
            <person name="Breuer J."/>
            <person name="Kuo A."/>
            <person name="Lipzen A."/>
            <person name="Pangilinan J."/>
            <person name="Dilworth D."/>
            <person name="Sandor L."/>
            <person name="Poggeler S."/>
            <person name="Barry K."/>
            <person name="Grigoriev I.V."/>
            <person name="Nowrousian M."/>
        </authorList>
    </citation>
    <scope>NUCLEOTIDE SEQUENCE [LARGE SCALE GENOMIC DNA]</scope>
    <source>
        <strain evidence="2 3">CBS 389.68</strain>
    </source>
</reference>
<evidence type="ECO:0000256" key="1">
    <source>
        <dbReference type="SAM" id="MobiDB-lite"/>
    </source>
</evidence>
<organism evidence="2 3">
    <name type="scientific">Ascodesmis nigricans</name>
    <dbReference type="NCBI Taxonomy" id="341454"/>
    <lineage>
        <taxon>Eukaryota</taxon>
        <taxon>Fungi</taxon>
        <taxon>Dikarya</taxon>
        <taxon>Ascomycota</taxon>
        <taxon>Pezizomycotina</taxon>
        <taxon>Pezizomycetes</taxon>
        <taxon>Pezizales</taxon>
        <taxon>Ascodesmidaceae</taxon>
        <taxon>Ascodesmis</taxon>
    </lineage>
</organism>
<feature type="region of interest" description="Disordered" evidence="1">
    <location>
        <begin position="1"/>
        <end position="55"/>
    </location>
</feature>
<accession>A0A4S2MST1</accession>
<evidence type="ECO:0000313" key="2">
    <source>
        <dbReference type="EMBL" id="TGZ79428.1"/>
    </source>
</evidence>
<dbReference type="InParanoid" id="A0A4S2MST1"/>
<feature type="compositionally biased region" description="Low complexity" evidence="1">
    <location>
        <begin position="78"/>
        <end position="88"/>
    </location>
</feature>
<feature type="compositionally biased region" description="Basic and acidic residues" evidence="1">
    <location>
        <begin position="1"/>
        <end position="24"/>
    </location>
</feature>
<feature type="region of interest" description="Disordered" evidence="1">
    <location>
        <begin position="78"/>
        <end position="142"/>
    </location>
</feature>
<dbReference type="Proteomes" id="UP000298138">
    <property type="component" value="Unassembled WGS sequence"/>
</dbReference>